<evidence type="ECO:0000256" key="1">
    <source>
        <dbReference type="ARBA" id="ARBA00008361"/>
    </source>
</evidence>
<dbReference type="AlphaFoldDB" id="A0A6A5UZX2"/>
<dbReference type="GO" id="GO:0032259">
    <property type="term" value="P:methylation"/>
    <property type="evidence" value="ECO:0007669"/>
    <property type="project" value="UniProtKB-KW"/>
</dbReference>
<evidence type="ECO:0000313" key="6">
    <source>
        <dbReference type="Proteomes" id="UP000800036"/>
    </source>
</evidence>
<sequence length="327" mass="36954">MSTSKPENSVWKLQNIEADYWHEYIATRPPYDRRIFDPIFKYHAANKSQFKDALDIGTGAGSALGPLLQRFQNVTASDNDTVSLAFAQERYRHIQSSQLSWTTSRGEDLLEHHDPSSFDLVTCALTFPLLDTDKALHTVFTLLRLGGTLAIWFYGPPIFLDASLAEKAQPVLYAALDHSFKPVVSGGDAQQLASWKRAADGMASWLDYIPFSEDNWTNIHRQKWNNARDRLSFFGPAACDFEVEPTSAVSSNEIVINEQDPNFWKIDWDAEMLKRFVLSIFPKPKSMVKTDEILDGHLEKLKELMGGPGVKASMTWPAVLILVRKKT</sequence>
<dbReference type="InterPro" id="IPR029063">
    <property type="entry name" value="SAM-dependent_MTases_sf"/>
</dbReference>
<dbReference type="Pfam" id="PF08241">
    <property type="entry name" value="Methyltransf_11"/>
    <property type="match status" value="1"/>
</dbReference>
<accession>A0A6A5UZX2</accession>
<evidence type="ECO:0000313" key="5">
    <source>
        <dbReference type="EMBL" id="KAF1969960.1"/>
    </source>
</evidence>
<dbReference type="EMBL" id="ML976704">
    <property type="protein sequence ID" value="KAF1969960.1"/>
    <property type="molecule type" value="Genomic_DNA"/>
</dbReference>
<evidence type="ECO:0000259" key="4">
    <source>
        <dbReference type="Pfam" id="PF08241"/>
    </source>
</evidence>
<dbReference type="Gene3D" id="3.40.50.150">
    <property type="entry name" value="Vaccinia Virus protein VP39"/>
    <property type="match status" value="1"/>
</dbReference>
<dbReference type="Proteomes" id="UP000800036">
    <property type="component" value="Unassembled WGS sequence"/>
</dbReference>
<dbReference type="SUPFAM" id="SSF53335">
    <property type="entry name" value="S-adenosyl-L-methionine-dependent methyltransferases"/>
    <property type="match status" value="1"/>
</dbReference>
<dbReference type="PANTHER" id="PTHR44942:SF4">
    <property type="entry name" value="METHYLTRANSFERASE TYPE 11 DOMAIN-CONTAINING PROTEIN"/>
    <property type="match status" value="1"/>
</dbReference>
<comment type="similarity">
    <text evidence="1">Belongs to the methyltransferase superfamily.</text>
</comment>
<organism evidence="5 6">
    <name type="scientific">Bimuria novae-zelandiae CBS 107.79</name>
    <dbReference type="NCBI Taxonomy" id="1447943"/>
    <lineage>
        <taxon>Eukaryota</taxon>
        <taxon>Fungi</taxon>
        <taxon>Dikarya</taxon>
        <taxon>Ascomycota</taxon>
        <taxon>Pezizomycotina</taxon>
        <taxon>Dothideomycetes</taxon>
        <taxon>Pleosporomycetidae</taxon>
        <taxon>Pleosporales</taxon>
        <taxon>Massarineae</taxon>
        <taxon>Didymosphaeriaceae</taxon>
        <taxon>Bimuria</taxon>
    </lineage>
</organism>
<feature type="domain" description="Methyltransferase type 11" evidence="4">
    <location>
        <begin position="54"/>
        <end position="151"/>
    </location>
</feature>
<dbReference type="InterPro" id="IPR013216">
    <property type="entry name" value="Methyltransf_11"/>
</dbReference>
<proteinExistence type="inferred from homology"/>
<evidence type="ECO:0000256" key="3">
    <source>
        <dbReference type="ARBA" id="ARBA00022679"/>
    </source>
</evidence>
<dbReference type="GO" id="GO:0008757">
    <property type="term" value="F:S-adenosylmethionine-dependent methyltransferase activity"/>
    <property type="evidence" value="ECO:0007669"/>
    <property type="project" value="InterPro"/>
</dbReference>
<protein>
    <submittedName>
        <fullName evidence="5">S-adenosyl-L-methionine-dependent methyltransferase</fullName>
    </submittedName>
</protein>
<keyword evidence="3 5" id="KW-0808">Transferase</keyword>
<dbReference type="InterPro" id="IPR051052">
    <property type="entry name" value="Diverse_substrate_MTase"/>
</dbReference>
<dbReference type="CDD" id="cd02440">
    <property type="entry name" value="AdoMet_MTases"/>
    <property type="match status" value="1"/>
</dbReference>
<gene>
    <name evidence="5" type="ORF">BU23DRAFT_475209</name>
</gene>
<dbReference type="PANTHER" id="PTHR44942">
    <property type="entry name" value="METHYLTRANSF_11 DOMAIN-CONTAINING PROTEIN"/>
    <property type="match status" value="1"/>
</dbReference>
<keyword evidence="2 5" id="KW-0489">Methyltransferase</keyword>
<keyword evidence="6" id="KW-1185">Reference proteome</keyword>
<name>A0A6A5UZX2_9PLEO</name>
<dbReference type="OrthoDB" id="10027013at2759"/>
<reference evidence="5" key="1">
    <citation type="journal article" date="2020" name="Stud. Mycol.">
        <title>101 Dothideomycetes genomes: a test case for predicting lifestyles and emergence of pathogens.</title>
        <authorList>
            <person name="Haridas S."/>
            <person name="Albert R."/>
            <person name="Binder M."/>
            <person name="Bloem J."/>
            <person name="Labutti K."/>
            <person name="Salamov A."/>
            <person name="Andreopoulos B."/>
            <person name="Baker S."/>
            <person name="Barry K."/>
            <person name="Bills G."/>
            <person name="Bluhm B."/>
            <person name="Cannon C."/>
            <person name="Castanera R."/>
            <person name="Culley D."/>
            <person name="Daum C."/>
            <person name="Ezra D."/>
            <person name="Gonzalez J."/>
            <person name="Henrissat B."/>
            <person name="Kuo A."/>
            <person name="Liang C."/>
            <person name="Lipzen A."/>
            <person name="Lutzoni F."/>
            <person name="Magnuson J."/>
            <person name="Mondo S."/>
            <person name="Nolan M."/>
            <person name="Ohm R."/>
            <person name="Pangilinan J."/>
            <person name="Park H.-J."/>
            <person name="Ramirez L."/>
            <person name="Alfaro M."/>
            <person name="Sun H."/>
            <person name="Tritt A."/>
            <person name="Yoshinaga Y."/>
            <person name="Zwiers L.-H."/>
            <person name="Turgeon B."/>
            <person name="Goodwin S."/>
            <person name="Spatafora J."/>
            <person name="Crous P."/>
            <person name="Grigoriev I."/>
        </authorList>
    </citation>
    <scope>NUCLEOTIDE SEQUENCE</scope>
    <source>
        <strain evidence="5">CBS 107.79</strain>
    </source>
</reference>
<evidence type="ECO:0000256" key="2">
    <source>
        <dbReference type="ARBA" id="ARBA00022603"/>
    </source>
</evidence>